<dbReference type="GO" id="GO:0005886">
    <property type="term" value="C:plasma membrane"/>
    <property type="evidence" value="ECO:0007669"/>
    <property type="project" value="TreeGrafter"/>
</dbReference>
<dbReference type="AlphaFoldDB" id="A0A8R2RA37"/>
<dbReference type="InterPro" id="IPR005552">
    <property type="entry name" value="Scramblase"/>
</dbReference>
<keyword evidence="4" id="KW-1185">Reference proteome</keyword>
<dbReference type="InterPro" id="IPR025659">
    <property type="entry name" value="Tubby-like_C"/>
</dbReference>
<evidence type="ECO:0000256" key="1">
    <source>
        <dbReference type="ARBA" id="ARBA00005350"/>
    </source>
</evidence>
<comment type="function">
    <text evidence="2">May mediate accelerated ATP-independent bidirectional transbilayer migration of phospholipids upon binding calcium ions that results in a loss of phospholipid asymmetry in the plasma membrane.</text>
</comment>
<evidence type="ECO:0000313" key="3">
    <source>
        <dbReference type="EnsemblMetazoa" id="XP_037877425.1"/>
    </source>
</evidence>
<keyword evidence="2" id="KW-0449">Lipoprotein</keyword>
<keyword evidence="2" id="KW-0106">Calcium</keyword>
<protein>
    <recommendedName>
        <fullName evidence="2">Phospholipid scramblase</fullName>
    </recommendedName>
</protein>
<dbReference type="SUPFAM" id="SSF54518">
    <property type="entry name" value="Tubby C-terminal domain-like"/>
    <property type="match status" value="1"/>
</dbReference>
<accession>A0A8R2RA37</accession>
<comment type="similarity">
    <text evidence="1 2">Belongs to the phospholipid scramblase family.</text>
</comment>
<dbReference type="GO" id="GO:0017128">
    <property type="term" value="F:phospholipid scramblase activity"/>
    <property type="evidence" value="ECO:0007669"/>
    <property type="project" value="InterPro"/>
</dbReference>
<keyword evidence="2" id="KW-0564">Palmitate</keyword>
<dbReference type="PANTHER" id="PTHR23248">
    <property type="entry name" value="PHOSPHOLIPID SCRAMBLASE-RELATED"/>
    <property type="match status" value="1"/>
</dbReference>
<dbReference type="EnsemblMetazoa" id="XM_038021497.1">
    <property type="protein sequence ID" value="XP_037877425.1"/>
    <property type="gene ID" value="LOC119630981"/>
</dbReference>
<comment type="cofactor">
    <cofactor evidence="2">
        <name>Ca(2+)</name>
        <dbReference type="ChEBI" id="CHEBI:29108"/>
    </cofactor>
</comment>
<name>A0A8R2RA37_BOMMO</name>
<sequence length="197" mass="22712">MKNKQNHDAKTTKWMSCPNVNTEFPGLAFICILEELCIVKRKDSLHDLIGTKGISYTILNKDGEKVFLATQETACEKFKLKIFNYYGNEVITVKKQYSFCQNKLFVWAPPDNFLGTVHQSKFAKRKLLVQNKSQKLIFTIDKQGLCKDELKLQEKSIGLINIFKNSSTIQLCFPIEMEIEQKTILLAACFLLDYIKL</sequence>
<dbReference type="PANTHER" id="PTHR23248:SF9">
    <property type="entry name" value="PHOSPHOLIPID SCRAMBLASE"/>
    <property type="match status" value="1"/>
</dbReference>
<dbReference type="Pfam" id="PF03803">
    <property type="entry name" value="Scramblase"/>
    <property type="match status" value="1"/>
</dbReference>
<evidence type="ECO:0000313" key="4">
    <source>
        <dbReference type="Proteomes" id="UP000005204"/>
    </source>
</evidence>
<evidence type="ECO:0000256" key="2">
    <source>
        <dbReference type="RuleBase" id="RU363116"/>
    </source>
</evidence>
<reference evidence="3" key="2">
    <citation type="submission" date="2022-06" db="UniProtKB">
        <authorList>
            <consortium name="EnsemblMetazoa"/>
        </authorList>
    </citation>
    <scope>IDENTIFICATION</scope>
    <source>
        <strain evidence="3">p50T (Dazao)</strain>
    </source>
</reference>
<reference evidence="4" key="1">
    <citation type="journal article" date="2008" name="Insect Biochem. Mol. Biol.">
        <title>The genome of a lepidopteran model insect, the silkworm Bombyx mori.</title>
        <authorList>
            <consortium name="International Silkworm Genome Consortium"/>
        </authorList>
    </citation>
    <scope>NUCLEOTIDE SEQUENCE [LARGE SCALE GENOMIC DNA]</scope>
    <source>
        <strain evidence="4">p50T</strain>
    </source>
</reference>
<proteinExistence type="inferred from homology"/>
<organism evidence="3 4">
    <name type="scientific">Bombyx mori</name>
    <name type="common">Silk moth</name>
    <dbReference type="NCBI Taxonomy" id="7091"/>
    <lineage>
        <taxon>Eukaryota</taxon>
        <taxon>Metazoa</taxon>
        <taxon>Ecdysozoa</taxon>
        <taxon>Arthropoda</taxon>
        <taxon>Hexapoda</taxon>
        <taxon>Insecta</taxon>
        <taxon>Pterygota</taxon>
        <taxon>Neoptera</taxon>
        <taxon>Endopterygota</taxon>
        <taxon>Lepidoptera</taxon>
        <taxon>Glossata</taxon>
        <taxon>Ditrysia</taxon>
        <taxon>Bombycoidea</taxon>
        <taxon>Bombycidae</taxon>
        <taxon>Bombycinae</taxon>
        <taxon>Bombyx</taxon>
    </lineage>
</organism>
<dbReference type="Proteomes" id="UP000005204">
    <property type="component" value="Unassembled WGS sequence"/>
</dbReference>